<dbReference type="PANTHER" id="PTHR32182:SF22">
    <property type="entry name" value="ATP-DEPENDENT ENDONUCLEASE, OLD FAMILY-RELATED"/>
    <property type="match status" value="1"/>
</dbReference>
<dbReference type="GO" id="GO:0016887">
    <property type="term" value="F:ATP hydrolysis activity"/>
    <property type="evidence" value="ECO:0007669"/>
    <property type="project" value="InterPro"/>
</dbReference>
<gene>
    <name evidence="2" type="ORF">SR1949_25050</name>
</gene>
<dbReference type="EMBL" id="BJCE01000076">
    <property type="protein sequence ID" value="GCL37396.1"/>
    <property type="molecule type" value="Genomic_DNA"/>
</dbReference>
<sequence>MRLKSINIQGYRPFRNFAAPLEPLEIIVGANGAGKSSLFEFLKFLRDSLFQDIPPEIVPGSIGQQIFHIPGPEKFQWDIEIDTGLPIGIRYLGELIGPVGRTQVSYERVESSQPFSDKYSNPYIYMDIQGNKGVVQNPDTKKFTQQEIALKRPNQLALSAMTNPSLETLYNLRDYIREWRFYSSFNIANDKIRKSVPIEQQPILHEDAGNLSSVLFSLMTEHITAFDELQQHLRSVIPGFKGLKVKARGGPGEVIAFWQESGVDQELSLADLSDGILRLICWICLCVQPNPPSLICIDEPDQGVHPRTLPVLAGLFEKASERTQILLATHSSYFLTQFDISQIAVLRKENGEAKFIKPGNSPILIDMLDDFGSDEIEQLHRSDELERLP</sequence>
<evidence type="ECO:0000259" key="1">
    <source>
        <dbReference type="Pfam" id="PF13304"/>
    </source>
</evidence>
<dbReference type="GO" id="GO:0005524">
    <property type="term" value="F:ATP binding"/>
    <property type="evidence" value="ECO:0007669"/>
    <property type="project" value="InterPro"/>
</dbReference>
<accession>A0A480A0N4</accession>
<feature type="domain" description="ATPase AAA-type core" evidence="1">
    <location>
        <begin position="26"/>
        <end position="335"/>
    </location>
</feature>
<comment type="caution">
    <text evidence="2">The sequence shown here is derived from an EMBL/GenBank/DDBJ whole genome shotgun (WGS) entry which is preliminary data.</text>
</comment>
<dbReference type="InterPro" id="IPR003959">
    <property type="entry name" value="ATPase_AAA_core"/>
</dbReference>
<dbReference type="PANTHER" id="PTHR32182">
    <property type="entry name" value="DNA REPLICATION AND REPAIR PROTEIN RECF"/>
    <property type="match status" value="1"/>
</dbReference>
<keyword evidence="3" id="KW-1185">Reference proteome</keyword>
<evidence type="ECO:0000313" key="3">
    <source>
        <dbReference type="Proteomes" id="UP000300142"/>
    </source>
</evidence>
<dbReference type="PIRSF" id="PIRSF029347">
    <property type="entry name" value="RecF"/>
    <property type="match status" value="1"/>
</dbReference>
<dbReference type="Pfam" id="PF13304">
    <property type="entry name" value="AAA_21"/>
    <property type="match status" value="1"/>
</dbReference>
<dbReference type="GO" id="GO:0000731">
    <property type="term" value="P:DNA synthesis involved in DNA repair"/>
    <property type="evidence" value="ECO:0007669"/>
    <property type="project" value="TreeGrafter"/>
</dbReference>
<dbReference type="SUPFAM" id="SSF52540">
    <property type="entry name" value="P-loop containing nucleoside triphosphate hydrolases"/>
    <property type="match status" value="1"/>
</dbReference>
<dbReference type="RefSeq" id="WP_137667604.1">
    <property type="nucleotide sequence ID" value="NZ_BJCE01000076.1"/>
</dbReference>
<dbReference type="InterPro" id="IPR027417">
    <property type="entry name" value="P-loop_NTPase"/>
</dbReference>
<name>A0A480A0N4_9CYAN</name>
<dbReference type="InterPro" id="IPR014555">
    <property type="entry name" value="RecF-like"/>
</dbReference>
<dbReference type="AlphaFoldDB" id="A0A480A0N4"/>
<protein>
    <submittedName>
        <fullName evidence="2">SMC domain protein</fullName>
    </submittedName>
</protein>
<reference evidence="3" key="1">
    <citation type="submission" date="2019-02" db="EMBL/GenBank/DDBJ databases">
        <title>Draft genome sequence of Sphaerospermopsis reniformis NIES-1949.</title>
        <authorList>
            <person name="Yamaguchi H."/>
            <person name="Suzuki S."/>
            <person name="Kawachi M."/>
        </authorList>
    </citation>
    <scope>NUCLEOTIDE SEQUENCE [LARGE SCALE GENOMIC DNA]</scope>
    <source>
        <strain evidence="3">NIES-1949</strain>
    </source>
</reference>
<dbReference type="Proteomes" id="UP000300142">
    <property type="component" value="Unassembled WGS sequence"/>
</dbReference>
<dbReference type="GO" id="GO:0006302">
    <property type="term" value="P:double-strand break repair"/>
    <property type="evidence" value="ECO:0007669"/>
    <property type="project" value="TreeGrafter"/>
</dbReference>
<proteinExistence type="predicted"/>
<evidence type="ECO:0000313" key="2">
    <source>
        <dbReference type="EMBL" id="GCL37396.1"/>
    </source>
</evidence>
<dbReference type="Gene3D" id="3.40.50.300">
    <property type="entry name" value="P-loop containing nucleotide triphosphate hydrolases"/>
    <property type="match status" value="1"/>
</dbReference>
<organism evidence="2 3">
    <name type="scientific">Sphaerospermopsis reniformis</name>
    <dbReference type="NCBI Taxonomy" id="531300"/>
    <lineage>
        <taxon>Bacteria</taxon>
        <taxon>Bacillati</taxon>
        <taxon>Cyanobacteriota</taxon>
        <taxon>Cyanophyceae</taxon>
        <taxon>Nostocales</taxon>
        <taxon>Aphanizomenonaceae</taxon>
        <taxon>Sphaerospermopsis</taxon>
    </lineage>
</organism>